<feature type="domain" description="ABC transmembrane type-1" evidence="14">
    <location>
        <begin position="36"/>
        <end position="364"/>
    </location>
</feature>
<dbReference type="SUPFAM" id="SSF81483">
    <property type="entry name" value="Bacterial photosystem II reaction centre, L and M subunits"/>
    <property type="match status" value="1"/>
</dbReference>
<keyword evidence="6" id="KW-0547">Nucleotide-binding</keyword>
<feature type="domain" description="ABC transmembrane type-1" evidence="14">
    <location>
        <begin position="728"/>
        <end position="1014"/>
    </location>
</feature>
<proteinExistence type="inferred from homology"/>
<evidence type="ECO:0000256" key="7">
    <source>
        <dbReference type="ARBA" id="ARBA00022840"/>
    </source>
</evidence>
<feature type="transmembrane region" description="Helical" evidence="12">
    <location>
        <begin position="304"/>
        <end position="325"/>
    </location>
</feature>
<evidence type="ECO:0000256" key="4">
    <source>
        <dbReference type="ARBA" id="ARBA00022692"/>
    </source>
</evidence>
<gene>
    <name evidence="15" type="primary">ABCB9</name>
    <name evidence="15" type="ORF">CASFOL_039352</name>
</gene>
<dbReference type="GO" id="GO:0005886">
    <property type="term" value="C:plasma membrane"/>
    <property type="evidence" value="ECO:0007669"/>
    <property type="project" value="UniProtKB-SubCell"/>
</dbReference>
<evidence type="ECO:0000256" key="9">
    <source>
        <dbReference type="ARBA" id="ARBA00023136"/>
    </source>
</evidence>
<keyword evidence="3" id="KW-0813">Transport</keyword>
<dbReference type="FunFam" id="3.40.50.300:FF:000066">
    <property type="entry name" value="ABC transporter B family member 1"/>
    <property type="match status" value="2"/>
</dbReference>
<dbReference type="Gene3D" id="3.40.50.300">
    <property type="entry name" value="P-loop containing nucleotide triphosphate hydrolases"/>
    <property type="match status" value="2"/>
</dbReference>
<dbReference type="InterPro" id="IPR011527">
    <property type="entry name" value="ABC1_TM_dom"/>
</dbReference>
<evidence type="ECO:0000256" key="2">
    <source>
        <dbReference type="ARBA" id="ARBA00007577"/>
    </source>
</evidence>
<dbReference type="SUPFAM" id="SSF90123">
    <property type="entry name" value="ABC transporter transmembrane region"/>
    <property type="match status" value="2"/>
</dbReference>
<comment type="caution">
    <text evidence="15">The sequence shown here is derived from an EMBL/GenBank/DDBJ whole genome shotgun (WGS) entry which is preliminary data.</text>
</comment>
<dbReference type="CDD" id="cd18578">
    <property type="entry name" value="ABC_6TM_Pgp_ABCB1_D2_like"/>
    <property type="match status" value="1"/>
</dbReference>
<dbReference type="GO" id="GO:0010328">
    <property type="term" value="F:auxin influx transmembrane transporter activity"/>
    <property type="evidence" value="ECO:0007669"/>
    <property type="project" value="UniProtKB-ARBA"/>
</dbReference>
<feature type="transmembrane region" description="Helical" evidence="12">
    <location>
        <begin position="124"/>
        <end position="144"/>
    </location>
</feature>
<dbReference type="PROSITE" id="PS50893">
    <property type="entry name" value="ABC_TRANSPORTER_2"/>
    <property type="match status" value="2"/>
</dbReference>
<keyword evidence="7 15" id="KW-0067">ATP-binding</keyword>
<keyword evidence="4 12" id="KW-0812">Transmembrane</keyword>
<dbReference type="EMBL" id="JAVIJP010000087">
    <property type="protein sequence ID" value="KAL3616958.1"/>
    <property type="molecule type" value="Genomic_DNA"/>
</dbReference>
<feature type="transmembrane region" description="Helical" evidence="12">
    <location>
        <begin position="842"/>
        <end position="863"/>
    </location>
</feature>
<dbReference type="Pfam" id="PF00005">
    <property type="entry name" value="ABC_tran"/>
    <property type="match status" value="2"/>
</dbReference>
<dbReference type="InterPro" id="IPR027417">
    <property type="entry name" value="P-loop_NTPase"/>
</dbReference>
<keyword evidence="5" id="KW-0677">Repeat</keyword>
<evidence type="ECO:0000256" key="11">
    <source>
        <dbReference type="SAM" id="MobiDB-lite"/>
    </source>
</evidence>
<dbReference type="PROSITE" id="PS50929">
    <property type="entry name" value="ABC_TM1F"/>
    <property type="match status" value="2"/>
</dbReference>
<feature type="compositionally biased region" description="Polar residues" evidence="11">
    <location>
        <begin position="645"/>
        <end position="657"/>
    </location>
</feature>
<keyword evidence="10" id="KW-0325">Glycoprotein</keyword>
<evidence type="ECO:0000256" key="3">
    <source>
        <dbReference type="ARBA" id="ARBA00022448"/>
    </source>
</evidence>
<dbReference type="InterPro" id="IPR036854">
    <property type="entry name" value="Photo_II_D1/D2_sf"/>
</dbReference>
<dbReference type="CDD" id="cd18577">
    <property type="entry name" value="ABC_6TM_Pgp_ABCB1_D1_like"/>
    <property type="match status" value="1"/>
</dbReference>
<accession>A0ABD3BHR3</accession>
<feature type="transmembrane region" description="Helical" evidence="12">
    <location>
        <begin position="331"/>
        <end position="352"/>
    </location>
</feature>
<organism evidence="15 16">
    <name type="scientific">Castilleja foliolosa</name>
    <dbReference type="NCBI Taxonomy" id="1961234"/>
    <lineage>
        <taxon>Eukaryota</taxon>
        <taxon>Viridiplantae</taxon>
        <taxon>Streptophyta</taxon>
        <taxon>Embryophyta</taxon>
        <taxon>Tracheophyta</taxon>
        <taxon>Spermatophyta</taxon>
        <taxon>Magnoliopsida</taxon>
        <taxon>eudicotyledons</taxon>
        <taxon>Gunneridae</taxon>
        <taxon>Pentapetalae</taxon>
        <taxon>asterids</taxon>
        <taxon>lamiids</taxon>
        <taxon>Lamiales</taxon>
        <taxon>Orobanchaceae</taxon>
        <taxon>Pedicularideae</taxon>
        <taxon>Castillejinae</taxon>
        <taxon>Castilleja</taxon>
    </lineage>
</organism>
<feature type="domain" description="ABC transporter" evidence="13">
    <location>
        <begin position="399"/>
        <end position="635"/>
    </location>
</feature>
<dbReference type="FunFam" id="1.20.1560.10:FF:000025">
    <property type="entry name" value="ABC transporter B family member 9"/>
    <property type="match status" value="1"/>
</dbReference>
<evidence type="ECO:0000256" key="10">
    <source>
        <dbReference type="ARBA" id="ARBA00023180"/>
    </source>
</evidence>
<feature type="transmembrane region" description="Helical" evidence="12">
    <location>
        <begin position="724"/>
        <end position="748"/>
    </location>
</feature>
<comment type="similarity">
    <text evidence="2">Belongs to the ABC transporter superfamily. ABCB family. Multidrug resistance exporter (TC 3.A.1.201) subfamily.</text>
</comment>
<evidence type="ECO:0000313" key="16">
    <source>
        <dbReference type="Proteomes" id="UP001632038"/>
    </source>
</evidence>
<dbReference type="PROSITE" id="PS00211">
    <property type="entry name" value="ABC_TRANSPORTER_1"/>
    <property type="match status" value="2"/>
</dbReference>
<evidence type="ECO:0000259" key="13">
    <source>
        <dbReference type="PROSITE" id="PS50893"/>
    </source>
</evidence>
<dbReference type="SMART" id="SM00382">
    <property type="entry name" value="AAA"/>
    <property type="match status" value="2"/>
</dbReference>
<feature type="compositionally biased region" description="Low complexity" evidence="11">
    <location>
        <begin position="660"/>
        <end position="673"/>
    </location>
</feature>
<feature type="region of interest" description="Disordered" evidence="11">
    <location>
        <begin position="643"/>
        <end position="673"/>
    </location>
</feature>
<evidence type="ECO:0000313" key="15">
    <source>
        <dbReference type="EMBL" id="KAL3616958.1"/>
    </source>
</evidence>
<dbReference type="SUPFAM" id="SSF52540">
    <property type="entry name" value="P-loop containing nucleoside triphosphate hydrolases"/>
    <property type="match status" value="2"/>
</dbReference>
<feature type="transmembrane region" description="Helical" evidence="12">
    <location>
        <begin position="20"/>
        <end position="42"/>
    </location>
</feature>
<dbReference type="FunFam" id="1.20.1560.10:FF:000018">
    <property type="entry name" value="ATP-binding cassette subfamily B member 11"/>
    <property type="match status" value="1"/>
</dbReference>
<keyword evidence="8 12" id="KW-1133">Transmembrane helix</keyword>
<dbReference type="PANTHER" id="PTHR24222:SF50">
    <property type="entry name" value="ABC TRANSPORTER B FAMILY MEMBER 9-LIKE ISOFORM X2"/>
    <property type="match status" value="1"/>
</dbReference>
<dbReference type="InterPro" id="IPR039421">
    <property type="entry name" value="Type_1_exporter"/>
</dbReference>
<dbReference type="FunFam" id="1.20.1560.10:FF:000009">
    <property type="entry name" value="ABC transporter B family member 1"/>
    <property type="match status" value="1"/>
</dbReference>
<keyword evidence="9 12" id="KW-0472">Membrane</keyword>
<feature type="transmembrane region" description="Helical" evidence="12">
    <location>
        <begin position="869"/>
        <end position="888"/>
    </location>
</feature>
<evidence type="ECO:0000256" key="12">
    <source>
        <dbReference type="SAM" id="Phobius"/>
    </source>
</evidence>
<dbReference type="CDD" id="cd03249">
    <property type="entry name" value="ABC_MTABC3_MDL1_MDL2"/>
    <property type="match status" value="2"/>
</dbReference>
<sequence length="1292" mass="140365">MADNEETNQREKKDEQKIAFYKLFAFADRLDIALMIIGTFAAMGNGISQPMMTLIFGDLINSFGGAAPSNVVHEVSKRRESESLWGRFCNWITSTENRLYIGWFGVLMIPTLLTKILQIVSIKLVYLAIGGGVASLLQMLCWMVTGERQAARIRGLYLKTILRQDVEFFDTETTTGEIVGRMSGDTILIQEAMGEKVGKFTQFLSTFFGGFLLAFIRGWRLAIMLCTSIPALVLSGACVALVISKMASRGQVAYAEAGSVVEQTIGAIRTVASYTGEKRATEKYDSKLQVAYATTVKQSLASGIGVGSVILIIFCTYGLAIWYGGKLILSHGYSGGIVVNVVMTMMTGGLALGQTSPCLNAFAAGQAAAYKMFETIKRNPKIDAFDTKGTVLENMKGEVELRDVYFKYPARPEVQIFAGFSLHVPSGKTAALVGQSGSGKSTVISLVERFYDPDDGAVLIDGVDLKSLRLKWIRGKIGLVSQEPILFSTTIKENILYGKEDADNGEIRRAIELANAAKFIDKLPQGIDTMVGEHGTQLSGGQKQRIAIARAILKNPKILLLDEATSALDAESERVVQEALDNVITNRTTIVVAHRLTTIRNADLIAVVHSGKLVEQGTHAELMENPDGAYTQLVRMQERTKQSEINKLTEPTPNLDRSLSKSSSHRMSIGSSSRHSFALPFGTPGFIDFPEPQNPTDENSGARASKKRKNFSITRLASLNKPEVPFLLIGSLGSTGNGLLFPLFGLLLSTAIKVFFEPPHELKKDTEFWGLMMVLLGLVSIVALPVQNYFFGIAGGRLIRRVRSLTFKKVVHQEISWFDDPANSSGAVGARLSTDASTVRSLVGDALGLIVQNIATVVGGIVIAFTANWLLAIIILLVIPLIGLQGFLQTKYMKGFMTDAKIMYEEASQVASDAVSSVRTVASFSAEDKIMKTYEQKCVGPVKSGVRLGIVTGLTFGAGTFVLYCSQAFCFYIGAVLIQHGKASFGDVFKVFFALTMSATGVSQTSAYAPDVNKVKDSAASIFEILDSKPKIDSSSNEGTKLDSVRGDIELRHVSFKYPTRPDIEIFRDLCLSIPSGKTVALVGESGSGKSTVISLIERFYNPDSGQILLDNIEIHKFNLSWLRQQMGLVSQEPVLFNDTIRANIAYGKKHDVSEEEIIEAAKSANAHTFISGMPQGYNTSVGERGVQLSGGQKQRIAIARAILKDPKILLLDEATSALDNESERIVQDALDRVMVDRTTVVVAHRLSTIMGADVIAVVKNGGVCEKGTHDVLMKEMDGVYASLVALHASSE</sequence>
<reference evidence="16" key="1">
    <citation type="journal article" date="2024" name="IScience">
        <title>Strigolactones Initiate the Formation of Haustorium-like Structures in Castilleja.</title>
        <authorList>
            <person name="Buerger M."/>
            <person name="Peterson D."/>
            <person name="Chory J."/>
        </authorList>
    </citation>
    <scope>NUCLEOTIDE SEQUENCE [LARGE SCALE GENOMIC DNA]</scope>
</reference>
<dbReference type="GO" id="GO:0010329">
    <property type="term" value="F:auxin efflux transmembrane transporter activity"/>
    <property type="evidence" value="ECO:0007669"/>
    <property type="project" value="UniProtKB-ARBA"/>
</dbReference>
<dbReference type="InterPro" id="IPR003593">
    <property type="entry name" value="AAA+_ATPase"/>
</dbReference>
<protein>
    <submittedName>
        <fullName evidence="15">ATP-binding cassette sub- B member 9</fullName>
    </submittedName>
</protein>
<dbReference type="InterPro" id="IPR036640">
    <property type="entry name" value="ABC1_TM_sf"/>
</dbReference>
<dbReference type="InterPro" id="IPR017871">
    <property type="entry name" value="ABC_transporter-like_CS"/>
</dbReference>
<dbReference type="Gene3D" id="1.20.1560.10">
    <property type="entry name" value="ABC transporter type 1, transmembrane domain"/>
    <property type="match status" value="1"/>
</dbReference>
<name>A0ABD3BHR3_9LAMI</name>
<evidence type="ECO:0000256" key="1">
    <source>
        <dbReference type="ARBA" id="ARBA00004651"/>
    </source>
</evidence>
<keyword evidence="16" id="KW-1185">Reference proteome</keyword>
<dbReference type="InterPro" id="IPR003439">
    <property type="entry name" value="ABC_transporter-like_ATP-bd"/>
</dbReference>
<feature type="transmembrane region" description="Helical" evidence="12">
    <location>
        <begin position="768"/>
        <end position="791"/>
    </location>
</feature>
<dbReference type="GO" id="GO:0005524">
    <property type="term" value="F:ATP binding"/>
    <property type="evidence" value="ECO:0007669"/>
    <property type="project" value="UniProtKB-KW"/>
</dbReference>
<feature type="transmembrane region" description="Helical" evidence="12">
    <location>
        <begin position="100"/>
        <end position="118"/>
    </location>
</feature>
<evidence type="ECO:0000259" key="14">
    <source>
        <dbReference type="PROSITE" id="PS50929"/>
    </source>
</evidence>
<feature type="transmembrane region" description="Helical" evidence="12">
    <location>
        <begin position="222"/>
        <end position="243"/>
    </location>
</feature>
<evidence type="ECO:0000256" key="6">
    <source>
        <dbReference type="ARBA" id="ARBA00022741"/>
    </source>
</evidence>
<feature type="domain" description="ABC transporter" evidence="13">
    <location>
        <begin position="1049"/>
        <end position="1286"/>
    </location>
</feature>
<dbReference type="PANTHER" id="PTHR24222">
    <property type="entry name" value="ABC TRANSPORTER B FAMILY"/>
    <property type="match status" value="1"/>
</dbReference>
<evidence type="ECO:0000256" key="5">
    <source>
        <dbReference type="ARBA" id="ARBA00022737"/>
    </source>
</evidence>
<evidence type="ECO:0000256" key="8">
    <source>
        <dbReference type="ARBA" id="ARBA00022989"/>
    </source>
</evidence>
<dbReference type="Proteomes" id="UP001632038">
    <property type="component" value="Unassembled WGS sequence"/>
</dbReference>
<dbReference type="Pfam" id="PF00664">
    <property type="entry name" value="ABC_membrane"/>
    <property type="match status" value="2"/>
</dbReference>
<comment type="subcellular location">
    <subcellularLocation>
        <location evidence="1">Cell membrane</location>
        <topology evidence="1">Multi-pass membrane protein</topology>
    </subcellularLocation>
</comment>